<keyword evidence="3" id="KW-1185">Reference proteome</keyword>
<dbReference type="EMBL" id="WBMS02000068">
    <property type="protein sequence ID" value="MWA07262.1"/>
    <property type="molecule type" value="Genomic_DNA"/>
</dbReference>
<reference evidence="2" key="1">
    <citation type="submission" date="2019-12" db="EMBL/GenBank/DDBJ databases">
        <title>Actinomadura physcomitrii sp. nov., a novel actinomycete isolated from moss [Physcomitrium sphaericum (Ludw) Fuernr].</title>
        <authorList>
            <person name="Zhuang X."/>
        </authorList>
    </citation>
    <scope>NUCLEOTIDE SEQUENCE [LARGE SCALE GENOMIC DNA]</scope>
    <source>
        <strain evidence="2">LD22</strain>
    </source>
</reference>
<evidence type="ECO:0008006" key="4">
    <source>
        <dbReference type="Google" id="ProtNLM"/>
    </source>
</evidence>
<dbReference type="AlphaFoldDB" id="A0A6I4MN67"/>
<name>A0A6I4MN67_9ACTN</name>
<dbReference type="Gene3D" id="3.40.50.300">
    <property type="entry name" value="P-loop containing nucleotide triphosphate hydrolases"/>
    <property type="match status" value="1"/>
</dbReference>
<dbReference type="RefSeq" id="WP_160574000.1">
    <property type="nucleotide sequence ID" value="NZ_WBMS02000068.1"/>
</dbReference>
<proteinExistence type="predicted"/>
<comment type="caution">
    <text evidence="2">The sequence shown here is derived from an EMBL/GenBank/DDBJ whole genome shotgun (WGS) entry which is preliminary data.</text>
</comment>
<dbReference type="InterPro" id="IPR027417">
    <property type="entry name" value="P-loop_NTPase"/>
</dbReference>
<evidence type="ECO:0000256" key="1">
    <source>
        <dbReference type="SAM" id="MobiDB-lite"/>
    </source>
</evidence>
<accession>A0A6I4MN67</accession>
<protein>
    <recommendedName>
        <fullName evidence="4">ParA family protein</fullName>
    </recommendedName>
</protein>
<sequence length="234" mass="24609">MAYPMGGPQGGRMAPGSAPAIPGTSQYGSSTGPANALAAAAITSAPTVPPVDRHGTVIAAASAKGRMGKIKTTVNPADHTARRLQDIGRAGYAIVVDTNFQHADVARYLSQQSPIILDLLQAPDVLSAHSIRQYLAYIPDIGLCVVPGPPDAVSADPTAINSMLYRRIPTVLRQVFYFVFTDTPVADLHHATFVDLILPQPDAILVPVVSNRVTAEAARAWPTAITGLRKSRAS</sequence>
<evidence type="ECO:0000313" key="2">
    <source>
        <dbReference type="EMBL" id="MWA07262.1"/>
    </source>
</evidence>
<dbReference type="Proteomes" id="UP000462055">
    <property type="component" value="Unassembled WGS sequence"/>
</dbReference>
<evidence type="ECO:0000313" key="3">
    <source>
        <dbReference type="Proteomes" id="UP000462055"/>
    </source>
</evidence>
<gene>
    <name evidence="2" type="ORF">F8568_044425</name>
</gene>
<feature type="region of interest" description="Disordered" evidence="1">
    <location>
        <begin position="1"/>
        <end position="29"/>
    </location>
</feature>
<organism evidence="2 3">
    <name type="scientific">Actinomadura physcomitrii</name>
    <dbReference type="NCBI Taxonomy" id="2650748"/>
    <lineage>
        <taxon>Bacteria</taxon>
        <taxon>Bacillati</taxon>
        <taxon>Actinomycetota</taxon>
        <taxon>Actinomycetes</taxon>
        <taxon>Streptosporangiales</taxon>
        <taxon>Thermomonosporaceae</taxon>
        <taxon>Actinomadura</taxon>
    </lineage>
</organism>